<organism evidence="2 3">
    <name type="scientific">Branchiibius hedensis</name>
    <dbReference type="NCBI Taxonomy" id="672460"/>
    <lineage>
        <taxon>Bacteria</taxon>
        <taxon>Bacillati</taxon>
        <taxon>Actinomycetota</taxon>
        <taxon>Actinomycetes</taxon>
        <taxon>Micrococcales</taxon>
        <taxon>Dermacoccaceae</taxon>
        <taxon>Branchiibius</taxon>
    </lineage>
</organism>
<dbReference type="Pfam" id="PF00480">
    <property type="entry name" value="ROK"/>
    <property type="match status" value="1"/>
</dbReference>
<evidence type="ECO:0000313" key="2">
    <source>
        <dbReference type="EMBL" id="SSA35582.1"/>
    </source>
</evidence>
<dbReference type="Proteomes" id="UP000250028">
    <property type="component" value="Unassembled WGS sequence"/>
</dbReference>
<dbReference type="InterPro" id="IPR036390">
    <property type="entry name" value="WH_DNA-bd_sf"/>
</dbReference>
<keyword evidence="2" id="KW-0808">Transferase</keyword>
<name>A0A2Y9BUE8_9MICO</name>
<comment type="similarity">
    <text evidence="1">Belongs to the ROK (NagC/XylR) family.</text>
</comment>
<proteinExistence type="inferred from homology"/>
<keyword evidence="2" id="KW-0418">Kinase</keyword>
<dbReference type="AlphaFoldDB" id="A0A2Y9BUE8"/>
<evidence type="ECO:0000313" key="3">
    <source>
        <dbReference type="Proteomes" id="UP000250028"/>
    </source>
</evidence>
<dbReference type="OrthoDB" id="3189808at2"/>
<dbReference type="PANTHER" id="PTHR18964">
    <property type="entry name" value="ROK (REPRESSOR, ORF, KINASE) FAMILY"/>
    <property type="match status" value="1"/>
</dbReference>
<dbReference type="RefSeq" id="WP_109686956.1">
    <property type="nucleotide sequence ID" value="NZ_QGDN01000001.1"/>
</dbReference>
<dbReference type="InterPro" id="IPR000600">
    <property type="entry name" value="ROK"/>
</dbReference>
<dbReference type="Gene3D" id="1.10.10.10">
    <property type="entry name" value="Winged helix-like DNA-binding domain superfamily/Winged helix DNA-binding domain"/>
    <property type="match status" value="1"/>
</dbReference>
<dbReference type="SUPFAM" id="SSF53067">
    <property type="entry name" value="Actin-like ATPase domain"/>
    <property type="match status" value="1"/>
</dbReference>
<sequence length="393" mass="41130">MSTVIRSVARPEQIRKHNLGLLLRHLHQVGSISRSELTTATGLNRSTIAALVGELAERGMVAEHPDPAKSGAGRPSYVVTALPQAAHVIAVDLDVRTVTVAAVGFGGQVRARRTWNHPVKHPAPEDVADAIAQAADELGCEAAGSRCVGLCVGVPGMVRTHDGWVLNAPNLRWHGVPFGQLMRDRLGREVHLVNDADLAAYAEHLRGAGRGYDDLVCVLGRNGVGSGVLVGGRPLHGATGYAGEMGHVVMDPKGRRCHCGNRGCLEQYAGAPALLRASRRGGLVAGDVEELFARFDGGDQVAARVLGEVADWVGVATGNVVTFLEPSAVVYVGHLGEVIRRCAPAVARRVARGATADASAPVALLPGVLEEPILVGAAELAFEDLFAGDLSIL</sequence>
<keyword evidence="3" id="KW-1185">Reference proteome</keyword>
<evidence type="ECO:0000256" key="1">
    <source>
        <dbReference type="ARBA" id="ARBA00006479"/>
    </source>
</evidence>
<dbReference type="InterPro" id="IPR043129">
    <property type="entry name" value="ATPase_NBD"/>
</dbReference>
<dbReference type="SUPFAM" id="SSF46785">
    <property type="entry name" value="Winged helix' DNA-binding domain"/>
    <property type="match status" value="1"/>
</dbReference>
<dbReference type="EMBL" id="UESZ01000001">
    <property type="protein sequence ID" value="SSA35582.1"/>
    <property type="molecule type" value="Genomic_DNA"/>
</dbReference>
<dbReference type="GO" id="GO:0016301">
    <property type="term" value="F:kinase activity"/>
    <property type="evidence" value="ECO:0007669"/>
    <property type="project" value="UniProtKB-KW"/>
</dbReference>
<protein>
    <submittedName>
        <fullName evidence="2">Sugar kinase of the NBD/HSP70 family, may contain an N-terminal HTH domain</fullName>
    </submittedName>
</protein>
<dbReference type="Gene3D" id="3.30.420.40">
    <property type="match status" value="2"/>
</dbReference>
<reference evidence="3" key="1">
    <citation type="submission" date="2016-10" db="EMBL/GenBank/DDBJ databases">
        <authorList>
            <person name="Varghese N."/>
            <person name="Submissions S."/>
        </authorList>
    </citation>
    <scope>NUCLEOTIDE SEQUENCE [LARGE SCALE GENOMIC DNA]</scope>
    <source>
        <strain evidence="3">DSM 22951</strain>
    </source>
</reference>
<dbReference type="InterPro" id="IPR036388">
    <property type="entry name" value="WH-like_DNA-bd_sf"/>
</dbReference>
<accession>A0A2Y9BUE8</accession>
<dbReference type="PANTHER" id="PTHR18964:SF149">
    <property type="entry name" value="BIFUNCTIONAL UDP-N-ACETYLGLUCOSAMINE 2-EPIMERASE_N-ACETYLMANNOSAMINE KINASE"/>
    <property type="match status" value="1"/>
</dbReference>
<gene>
    <name evidence="2" type="ORF">SAMN04489750_2948</name>
</gene>